<reference evidence="1 2" key="1">
    <citation type="submission" date="2024-02" db="EMBL/GenBank/DDBJ databases">
        <authorList>
            <person name="Vignale AGUSTIN F."/>
            <person name="Sosa J E."/>
            <person name="Modenutti C."/>
        </authorList>
    </citation>
    <scope>NUCLEOTIDE SEQUENCE [LARGE SCALE GENOMIC DNA]</scope>
</reference>
<proteinExistence type="predicted"/>
<comment type="caution">
    <text evidence="1">The sequence shown here is derived from an EMBL/GenBank/DDBJ whole genome shotgun (WGS) entry which is preliminary data.</text>
</comment>
<evidence type="ECO:0000313" key="1">
    <source>
        <dbReference type="EMBL" id="CAK9182100.1"/>
    </source>
</evidence>
<dbReference type="EMBL" id="CAUOFW020008246">
    <property type="protein sequence ID" value="CAK9182100.1"/>
    <property type="molecule type" value="Genomic_DNA"/>
</dbReference>
<keyword evidence="2" id="KW-1185">Reference proteome</keyword>
<dbReference type="AlphaFoldDB" id="A0ABC8UM66"/>
<gene>
    <name evidence="1" type="ORF">ILEXP_LOCUS52235</name>
</gene>
<protein>
    <submittedName>
        <fullName evidence="1">Uncharacterized protein</fullName>
    </submittedName>
</protein>
<dbReference type="Proteomes" id="UP001642360">
    <property type="component" value="Unassembled WGS sequence"/>
</dbReference>
<evidence type="ECO:0000313" key="2">
    <source>
        <dbReference type="Proteomes" id="UP001642360"/>
    </source>
</evidence>
<accession>A0ABC8UM66</accession>
<organism evidence="1 2">
    <name type="scientific">Ilex paraguariensis</name>
    <name type="common">yerba mate</name>
    <dbReference type="NCBI Taxonomy" id="185542"/>
    <lineage>
        <taxon>Eukaryota</taxon>
        <taxon>Viridiplantae</taxon>
        <taxon>Streptophyta</taxon>
        <taxon>Embryophyta</taxon>
        <taxon>Tracheophyta</taxon>
        <taxon>Spermatophyta</taxon>
        <taxon>Magnoliopsida</taxon>
        <taxon>eudicotyledons</taxon>
        <taxon>Gunneridae</taxon>
        <taxon>Pentapetalae</taxon>
        <taxon>asterids</taxon>
        <taxon>campanulids</taxon>
        <taxon>Aquifoliales</taxon>
        <taxon>Aquifoliaceae</taxon>
        <taxon>Ilex</taxon>
    </lineage>
</organism>
<name>A0ABC8UM66_9AQUA</name>
<sequence length="164" mass="18913">MPTTMLMNDDAEDEQNNEYQKCDRAQQGQLMATNHKNEGFSSDGEDVKLLPNADIKLFMSRSKLLLAKINRAQRVKARAEADITIRELAQQVRHQRQIEEATLRDLPQKVQEGSMPGLKRLCFWIIQVVLPLRSRGVFSREQVAMVRVFEERKVELRILGIPPN</sequence>